<protein>
    <submittedName>
        <fullName evidence="1">Uncharacterized protein</fullName>
    </submittedName>
</protein>
<evidence type="ECO:0000313" key="1">
    <source>
        <dbReference type="EMBL" id="NYZ61237.1"/>
    </source>
</evidence>
<dbReference type="RefSeq" id="WP_180543000.1">
    <property type="nucleotide sequence ID" value="NZ_JACCJZ010000001.1"/>
</dbReference>
<proteinExistence type="predicted"/>
<dbReference type="EMBL" id="JACCJZ010000001">
    <property type="protein sequence ID" value="NYZ61237.1"/>
    <property type="molecule type" value="Genomic_DNA"/>
</dbReference>
<sequence length="93" mass="10253">MNSYTLEYDMTQSLWVLRDNADGRVLRAFLSRREATEGGLLRALVGPEACLRIRNADGSFERDLARVLGVEGPMTRHPGVAANHELPDSRAAA</sequence>
<dbReference type="AlphaFoldDB" id="A0A7Z0TXD5"/>
<name>A0A7Z0TXD5_9GAMM</name>
<dbReference type="Proteomes" id="UP000589896">
    <property type="component" value="Unassembled WGS sequence"/>
</dbReference>
<keyword evidence="2" id="KW-1185">Reference proteome</keyword>
<reference evidence="1 2" key="1">
    <citation type="submission" date="2020-07" db="EMBL/GenBank/DDBJ databases">
        <title>isolation of Luteimonas sp. SJ-16.</title>
        <authorList>
            <person name="Huang X.-X."/>
            <person name="Xu L."/>
            <person name="Sun J.-Q."/>
        </authorList>
    </citation>
    <scope>NUCLEOTIDE SEQUENCE [LARGE SCALE GENOMIC DNA]</scope>
    <source>
        <strain evidence="1 2">SJ-16</strain>
    </source>
</reference>
<gene>
    <name evidence="1" type="ORF">H0E82_00465</name>
</gene>
<accession>A0A7Z0TXD5</accession>
<comment type="caution">
    <text evidence="1">The sequence shown here is derived from an EMBL/GenBank/DDBJ whole genome shotgun (WGS) entry which is preliminary data.</text>
</comment>
<organism evidence="1 2">
    <name type="scientific">Luteimonas deserti</name>
    <dbReference type="NCBI Taxonomy" id="2752306"/>
    <lineage>
        <taxon>Bacteria</taxon>
        <taxon>Pseudomonadati</taxon>
        <taxon>Pseudomonadota</taxon>
        <taxon>Gammaproteobacteria</taxon>
        <taxon>Lysobacterales</taxon>
        <taxon>Lysobacteraceae</taxon>
        <taxon>Luteimonas</taxon>
    </lineage>
</organism>
<evidence type="ECO:0000313" key="2">
    <source>
        <dbReference type="Proteomes" id="UP000589896"/>
    </source>
</evidence>